<feature type="chain" id="PRO_5012414312" description="SLH domain-containing protein" evidence="2">
    <location>
        <begin position="25"/>
        <end position="740"/>
    </location>
</feature>
<dbReference type="AlphaFoldDB" id="A0A1U7LX69"/>
<feature type="compositionally biased region" description="Low complexity" evidence="1">
    <location>
        <begin position="291"/>
        <end position="318"/>
    </location>
</feature>
<feature type="region of interest" description="Disordered" evidence="1">
    <location>
        <begin position="249"/>
        <end position="321"/>
    </location>
</feature>
<feature type="domain" description="SLH" evidence="3">
    <location>
        <begin position="140"/>
        <end position="203"/>
    </location>
</feature>
<evidence type="ECO:0000256" key="2">
    <source>
        <dbReference type="SAM" id="SignalP"/>
    </source>
</evidence>
<name>A0A1U7LX69_9FIRM</name>
<evidence type="ECO:0000313" key="4">
    <source>
        <dbReference type="EMBL" id="OLR61671.1"/>
    </source>
</evidence>
<organism evidence="4 5">
    <name type="scientific">Peptoniphilus porci</name>
    <dbReference type="NCBI Taxonomy" id="2652280"/>
    <lineage>
        <taxon>Bacteria</taxon>
        <taxon>Bacillati</taxon>
        <taxon>Bacillota</taxon>
        <taxon>Tissierellia</taxon>
        <taxon>Tissierellales</taxon>
        <taxon>Peptoniphilaceae</taxon>
        <taxon>Peptoniphilus</taxon>
    </lineage>
</organism>
<dbReference type="InterPro" id="IPR026906">
    <property type="entry name" value="LRR_5"/>
</dbReference>
<dbReference type="EMBL" id="MJIH01000008">
    <property type="protein sequence ID" value="OLR61671.1"/>
    <property type="molecule type" value="Genomic_DNA"/>
</dbReference>
<dbReference type="SUPFAM" id="SSF52058">
    <property type="entry name" value="L domain-like"/>
    <property type="match status" value="1"/>
</dbReference>
<sequence length="740" mass="82707">MKFKKVVITSLLSSVMMTSMPIYAAKTDTKDVANDFWAKKQITWTYNKNYLSGYPDGTFKPQENMTNAEFISLVIRILSNDTKLDVSKDNGKMWYSKFLTKAEELGIISSATNIDPNAKITRDEAFRLLAFAYSVKGNITTLDQFTDKDLVKNKEAVAGLLEKKVVSGYPDKTLRPNNLITRAEVSNLVYIGEEVARLSKIDINKPVEKTKTTEEKPKANVSKYSIPVKEAEKSSSSSRNYFNNYFWHPSEEKTDEKPSKDNNKPEDKPGTKPGTEPEAPGKDTENPNIPGTPGTDPETPGTEPETPGTEPETPGTKPETQDDYYKILRGLIEDQNNIINSDVYKNSSRVKRKDYDLAIERGKKLDQWSRISECQEAIDRIKKALKKLSAPSQGEYTFDKATGKIIQYKQPYIDRGENLVIPDTIEGFSVKEIDASAFEFSEFNSIKMPNTITKIGAGAFSESKATSVQLSANLESIGGSAFLACNLTSISLPNTLKEIGHDAFYGNKLSSISIPDSVTTIGRGAFRDNELTSVKLSKNLTELSDSCFFSNKLKSIEIPGSVKTIGANCFLYNKELESVTFESGLERIEEQAFRYLKVKSVELPDTVKYVGDHAFANNHISNLKLSKNITELGYGAFRDNLISHVDIPNGLREIPLNCFRENVLKTVVIPGGVDIIGSSAFAYNELTDVTFPEKNLDVCMYSFIGNKLTSVKFYSSIEPKYLTERFDDDVIMWVKDYNKK</sequence>
<dbReference type="STRING" id="1465756.BIV18_09975"/>
<dbReference type="Pfam" id="PF13306">
    <property type="entry name" value="LRR_5"/>
    <property type="match status" value="1"/>
</dbReference>
<dbReference type="InterPro" id="IPR032675">
    <property type="entry name" value="LRR_dom_sf"/>
</dbReference>
<evidence type="ECO:0000259" key="3">
    <source>
        <dbReference type="PROSITE" id="PS51272"/>
    </source>
</evidence>
<dbReference type="PROSITE" id="PS51272">
    <property type="entry name" value="SLH"/>
    <property type="match status" value="2"/>
</dbReference>
<feature type="domain" description="SLH" evidence="3">
    <location>
        <begin position="25"/>
        <end position="88"/>
    </location>
</feature>
<feature type="signal peptide" evidence="2">
    <location>
        <begin position="1"/>
        <end position="24"/>
    </location>
</feature>
<accession>A0A1U7LX69</accession>
<feature type="compositionally biased region" description="Basic and acidic residues" evidence="1">
    <location>
        <begin position="249"/>
        <end position="270"/>
    </location>
</feature>
<dbReference type="Gene3D" id="3.80.10.10">
    <property type="entry name" value="Ribonuclease Inhibitor"/>
    <property type="match status" value="3"/>
</dbReference>
<dbReference type="PANTHER" id="PTHR45661:SF3">
    <property type="entry name" value="IG-LIKE DOMAIN-CONTAINING PROTEIN"/>
    <property type="match status" value="1"/>
</dbReference>
<evidence type="ECO:0000256" key="1">
    <source>
        <dbReference type="SAM" id="MobiDB-lite"/>
    </source>
</evidence>
<dbReference type="Proteomes" id="UP000187166">
    <property type="component" value="Unassembled WGS sequence"/>
</dbReference>
<protein>
    <recommendedName>
        <fullName evidence="3">SLH domain-containing protein</fullName>
    </recommendedName>
</protein>
<reference evidence="4 5" key="1">
    <citation type="journal article" date="2016" name="Appl. Environ. Microbiol.">
        <title>Function and Phylogeny of Bacterial Butyryl Coenzyme A:Acetate Transferases and Their Diversity in the Proximal Colon of Swine.</title>
        <authorList>
            <person name="Trachsel J."/>
            <person name="Bayles D.O."/>
            <person name="Looft T."/>
            <person name="Levine U.Y."/>
            <person name="Allen H.K."/>
        </authorList>
    </citation>
    <scope>NUCLEOTIDE SEQUENCE [LARGE SCALE GENOMIC DNA]</scope>
    <source>
        <strain evidence="4 5">35-6-1</strain>
    </source>
</reference>
<dbReference type="InterPro" id="IPR001119">
    <property type="entry name" value="SLH_dom"/>
</dbReference>
<keyword evidence="5" id="KW-1185">Reference proteome</keyword>
<dbReference type="InterPro" id="IPR053139">
    <property type="entry name" value="Surface_bspA-like"/>
</dbReference>
<dbReference type="Pfam" id="PF00395">
    <property type="entry name" value="SLH"/>
    <property type="match status" value="3"/>
</dbReference>
<evidence type="ECO:0000313" key="5">
    <source>
        <dbReference type="Proteomes" id="UP000187166"/>
    </source>
</evidence>
<gene>
    <name evidence="4" type="ORF">BIV18_09975</name>
</gene>
<proteinExistence type="predicted"/>
<comment type="caution">
    <text evidence="4">The sequence shown here is derived from an EMBL/GenBank/DDBJ whole genome shotgun (WGS) entry which is preliminary data.</text>
</comment>
<dbReference type="PANTHER" id="PTHR45661">
    <property type="entry name" value="SURFACE ANTIGEN"/>
    <property type="match status" value="1"/>
</dbReference>
<keyword evidence="2" id="KW-0732">Signal</keyword>